<name>Q5PQ78_XENLA</name>
<dbReference type="RefSeq" id="NP_001088692.1">
    <property type="nucleotide sequence ID" value="NM_001095223.1"/>
</dbReference>
<keyword evidence="23" id="KW-1185">Reference proteome</keyword>
<evidence type="ECO:0000256" key="4">
    <source>
        <dbReference type="ARBA" id="ARBA00012483"/>
    </source>
</evidence>
<comment type="subcellular location">
    <subcellularLocation>
        <location evidence="2">Endoplasmic reticulum membrane</location>
        <topology evidence="2">Multi-pass membrane protein</topology>
    </subcellularLocation>
</comment>
<evidence type="ECO:0000256" key="6">
    <source>
        <dbReference type="ARBA" id="ARBA00022692"/>
    </source>
</evidence>
<dbReference type="InterPro" id="IPR013083">
    <property type="entry name" value="Znf_RING/FYVE/PHD"/>
</dbReference>
<evidence type="ECO:0000256" key="3">
    <source>
        <dbReference type="ARBA" id="ARBA00004906"/>
    </source>
</evidence>
<evidence type="ECO:0000256" key="2">
    <source>
        <dbReference type="ARBA" id="ARBA00004477"/>
    </source>
</evidence>
<dbReference type="SUPFAM" id="SSF57850">
    <property type="entry name" value="RING/U-box"/>
    <property type="match status" value="1"/>
</dbReference>
<evidence type="ECO:0000313" key="24">
    <source>
        <dbReference type="RefSeq" id="NP_001088692.1"/>
    </source>
</evidence>
<keyword evidence="7" id="KW-0479">Metal-binding</keyword>
<dbReference type="GO" id="GO:0006511">
    <property type="term" value="P:ubiquitin-dependent protein catabolic process"/>
    <property type="evidence" value="ECO:0000318"/>
    <property type="project" value="GO_Central"/>
</dbReference>
<evidence type="ECO:0000256" key="10">
    <source>
        <dbReference type="ARBA" id="ARBA00022824"/>
    </source>
</evidence>
<dbReference type="CDD" id="cd16788">
    <property type="entry name" value="mRING-HC-C3HC5_RNF26"/>
    <property type="match status" value="1"/>
</dbReference>
<dbReference type="Proteomes" id="UP000186698">
    <property type="component" value="Chromosome 7S"/>
</dbReference>
<keyword evidence="12 20" id="KW-1133">Transmembrane helix</keyword>
<evidence type="ECO:0000256" key="13">
    <source>
        <dbReference type="ARBA" id="ARBA00023136"/>
    </source>
</evidence>
<evidence type="ECO:0000256" key="16">
    <source>
        <dbReference type="ARBA" id="ARBA00067352"/>
    </source>
</evidence>
<evidence type="ECO:0000313" key="22">
    <source>
        <dbReference type="EMBL" id="AAH87326.1"/>
    </source>
</evidence>
<dbReference type="GO" id="GO:0005789">
    <property type="term" value="C:endoplasmic reticulum membrane"/>
    <property type="evidence" value="ECO:0007669"/>
    <property type="project" value="UniProtKB-SubCell"/>
</dbReference>
<dbReference type="Bgee" id="495956">
    <property type="expression patterns" value="Expressed in oocyte and 18 other cell types or tissues"/>
</dbReference>
<feature type="transmembrane region" description="Helical" evidence="20">
    <location>
        <begin position="129"/>
        <end position="148"/>
    </location>
</feature>
<evidence type="ECO:0000256" key="7">
    <source>
        <dbReference type="ARBA" id="ARBA00022723"/>
    </source>
</evidence>
<evidence type="ECO:0000256" key="1">
    <source>
        <dbReference type="ARBA" id="ARBA00000900"/>
    </source>
</evidence>
<evidence type="ECO:0000256" key="14">
    <source>
        <dbReference type="ARBA" id="ARBA00057605"/>
    </source>
</evidence>
<dbReference type="OrthoDB" id="1711136at2759"/>
<dbReference type="DNASU" id="495956"/>
<dbReference type="InterPro" id="IPR040089">
    <property type="entry name" value="RNF26_mRING-HC-C3HC5"/>
</dbReference>
<evidence type="ECO:0000256" key="8">
    <source>
        <dbReference type="ARBA" id="ARBA00022771"/>
    </source>
</evidence>
<feature type="transmembrane region" description="Helical" evidence="20">
    <location>
        <begin position="168"/>
        <end position="188"/>
    </location>
</feature>
<evidence type="ECO:0000256" key="12">
    <source>
        <dbReference type="ARBA" id="ARBA00022989"/>
    </source>
</evidence>
<evidence type="ECO:0000256" key="20">
    <source>
        <dbReference type="SAM" id="Phobius"/>
    </source>
</evidence>
<dbReference type="EMBL" id="BC087326">
    <property type="protein sequence ID" value="AAH87326.1"/>
    <property type="molecule type" value="mRNA"/>
</dbReference>
<evidence type="ECO:0000256" key="17">
    <source>
        <dbReference type="ARBA" id="ARBA00075536"/>
    </source>
</evidence>
<comment type="function">
    <text evidence="14">E3 ubiquitin-protein ligase that plays a key role in endosome organization by retaining vesicles in the perinuclear cloud. Acts as a platform for perinuclear positioning of the endosomal system by mediating ubiquitination of SQSTM1 through interaction with the ubiquitin conjugating enzyme UBE2J1. Ubiquitinated SQSTM1 attracts specific vesicle-associated adapters, forming a molecular bridge that restrains cognate vesicles in the perinuclear region and organizes the endosomal pathway for efficient cargo transport. Also acts as a regulator of type I interferon production in response to viral infection by mediating the formation of 'Lys-11'-linked polyubiquitin chains on TMEM173/STING, leading to stabilize TMEM173/STING. Also required to limit type I interferon response by promoting autophagic degradation of IRF3.</text>
</comment>
<dbReference type="InterPro" id="IPR001841">
    <property type="entry name" value="Znf_RING"/>
</dbReference>
<dbReference type="EC" id="2.3.2.27" evidence="4"/>
<feature type="transmembrane region" description="Helical" evidence="20">
    <location>
        <begin position="228"/>
        <end position="245"/>
    </location>
</feature>
<dbReference type="GO" id="GO:0008270">
    <property type="term" value="F:zinc ion binding"/>
    <property type="evidence" value="ECO:0007669"/>
    <property type="project" value="UniProtKB-KW"/>
</dbReference>
<dbReference type="PANTHER" id="PTHR22696:SF1">
    <property type="entry name" value="E3 UBIQUITIN-PROTEIN LIGASE RNF26"/>
    <property type="match status" value="1"/>
</dbReference>
<dbReference type="PANTHER" id="PTHR22696">
    <property type="entry name" value="E3 UBIQUITIN-PROTEIN LIGASE RNF26"/>
    <property type="match status" value="1"/>
</dbReference>
<keyword evidence="13 20" id="KW-0472">Membrane</keyword>
<keyword evidence="5" id="KW-0808">Transferase</keyword>
<evidence type="ECO:0000256" key="5">
    <source>
        <dbReference type="ARBA" id="ARBA00022679"/>
    </source>
</evidence>
<proteinExistence type="evidence at transcript level"/>
<dbReference type="GO" id="GO:0016567">
    <property type="term" value="P:protein ubiquitination"/>
    <property type="evidence" value="ECO:0000318"/>
    <property type="project" value="GO_Central"/>
</dbReference>
<evidence type="ECO:0000256" key="18">
    <source>
        <dbReference type="PROSITE-ProRule" id="PRU00175"/>
    </source>
</evidence>
<feature type="region of interest" description="Disordered" evidence="19">
    <location>
        <begin position="342"/>
        <end position="375"/>
    </location>
</feature>
<dbReference type="Gene3D" id="3.30.40.10">
    <property type="entry name" value="Zinc/RING finger domain, C3HC4 (zinc finger)"/>
    <property type="match status" value="1"/>
</dbReference>
<dbReference type="AlphaFoldDB" id="Q5PQ78"/>
<comment type="subunit">
    <text evidence="15">Interacts with INCA1. Interacts with TMEM43, ENDOD1, TMEM33 and TMED1 to form a complex capable of modulating innate immune signaling through the cGAS-STING pathway. Interacts with UBE2J1; this interaction is important for SQSTM1 ubiquitination.</text>
</comment>
<accession>Q5PQ78</accession>
<reference evidence="24" key="3">
    <citation type="submission" date="2025-04" db="UniProtKB">
        <authorList>
            <consortium name="RefSeq"/>
        </authorList>
    </citation>
    <scope>IDENTIFICATION</scope>
</reference>
<feature type="transmembrane region" description="Helical" evidence="20">
    <location>
        <begin position="257"/>
        <end position="275"/>
    </location>
</feature>
<evidence type="ECO:0000256" key="15">
    <source>
        <dbReference type="ARBA" id="ARBA00063040"/>
    </source>
</evidence>
<organism evidence="22">
    <name type="scientific">Xenopus laevis</name>
    <name type="common">African clawed frog</name>
    <dbReference type="NCBI Taxonomy" id="8355"/>
    <lineage>
        <taxon>Eukaryota</taxon>
        <taxon>Metazoa</taxon>
        <taxon>Chordata</taxon>
        <taxon>Craniata</taxon>
        <taxon>Vertebrata</taxon>
        <taxon>Euteleostomi</taxon>
        <taxon>Amphibia</taxon>
        <taxon>Batrachia</taxon>
        <taxon>Anura</taxon>
        <taxon>Pipoidea</taxon>
        <taxon>Pipidae</taxon>
        <taxon>Xenopodinae</taxon>
        <taxon>Xenopus</taxon>
        <taxon>Xenopus</taxon>
    </lineage>
</organism>
<keyword evidence="11" id="KW-0862">Zinc</keyword>
<evidence type="ECO:0000256" key="11">
    <source>
        <dbReference type="ARBA" id="ARBA00022833"/>
    </source>
</evidence>
<protein>
    <recommendedName>
        <fullName evidence="16">E3 ubiquitin-protein ligase RNF26</fullName>
        <ecNumber evidence="4">2.3.2.27</ecNumber>
    </recommendedName>
    <alternativeName>
        <fullName evidence="17">RING finger protein 26</fullName>
    </alternativeName>
</protein>
<dbReference type="Pfam" id="PF13920">
    <property type="entry name" value="zf-C3HC4_3"/>
    <property type="match status" value="1"/>
</dbReference>
<reference evidence="24" key="1">
    <citation type="journal article" date="2002" name="Dev. Dyn.">
        <title>Genetic and genomic tools for Xenopus research: The NIH Xenopus initiative.</title>
        <authorList>
            <person name="Klein S.L."/>
            <person name="Strausberg R.L."/>
            <person name="Wagner L."/>
            <person name="Pontius J."/>
            <person name="Clifton S.W."/>
            <person name="Richardson P."/>
        </authorList>
    </citation>
    <scope>NUCLEOTIDE SEQUENCE</scope>
</reference>
<feature type="transmembrane region" description="Helical" evidence="20">
    <location>
        <begin position="24"/>
        <end position="44"/>
    </location>
</feature>
<keyword evidence="10" id="KW-0256">Endoplasmic reticulum</keyword>
<comment type="catalytic activity">
    <reaction evidence="1">
        <text>S-ubiquitinyl-[E2 ubiquitin-conjugating enzyme]-L-cysteine + [acceptor protein]-L-lysine = [E2 ubiquitin-conjugating enzyme]-L-cysteine + N(6)-ubiquitinyl-[acceptor protein]-L-lysine.</text>
        <dbReference type="EC" id="2.3.2.27"/>
    </reaction>
</comment>
<evidence type="ECO:0000313" key="23">
    <source>
        <dbReference type="Proteomes" id="UP000186698"/>
    </source>
</evidence>
<feature type="transmembrane region" description="Helical" evidence="20">
    <location>
        <begin position="195"/>
        <end position="216"/>
    </location>
</feature>
<reference evidence="22" key="2">
    <citation type="submission" date="2004-12" db="EMBL/GenBank/DDBJ databases">
        <authorList>
            <consortium name="NIH - Xenopus Gene Collection (XGC) project"/>
        </authorList>
    </citation>
    <scope>NUCLEOTIDE SEQUENCE [LARGE SCALE MRNA]</scope>
    <source>
        <tissue evidence="22">Testis</tissue>
    </source>
</reference>
<gene>
    <name evidence="22 24" type="primary">LOC495956</name>
</gene>
<comment type="pathway">
    <text evidence="3">Protein modification; protein ubiquitination.</text>
</comment>
<dbReference type="FunFam" id="3.30.40.10:FF:000387">
    <property type="entry name" value="RING finger protein 26"/>
    <property type="match status" value="1"/>
</dbReference>
<dbReference type="KEGG" id="xla:495956"/>
<feature type="domain" description="RING-type" evidence="21">
    <location>
        <begin position="391"/>
        <end position="433"/>
    </location>
</feature>
<dbReference type="PROSITE" id="PS50089">
    <property type="entry name" value="ZF_RING_2"/>
    <property type="match status" value="1"/>
</dbReference>
<keyword evidence="6 20" id="KW-0812">Transmembrane</keyword>
<sequence length="444" mass="50571">MQAIILLLNGLSWSLDMLLLLLDLNYFLVSSIVSVLFWTIRFIFNLPWTITYGILQFWEALLGFVFMVGDFSCSLALDTIQTVVDVSWGCLAGLDSLKLIWNLLCHLLFRSRELIHRGLLNIAVSVQTFHWNFWEALGITGSLAAYLVNSLVNKCLITIQNVLSAAMALWLSMVNVIFMGAELVIMMFSQFSNSAVAVAILLWTPCQLILDGFTSLSRGVGIIFYKNLYEIIIFLLLTIICRILLRPSPAVRQFQLKVIQMYRMALVLICSLLHWEVLRRVIAKSVQAIRIFRVYGAALVRGWNLRRTRIQNPPARPATVQNPAQIREPYPVAMREQNPPLRPIQSTVPNRVQNTQPATPIPQASSMHTERGEPSLDPWKLLKQQEESKKCVICQDENKTVLLLPCRHLCLCASCTQILLQQPVHQRNCPLCRHMILQTLNVYT</sequence>
<feature type="compositionally biased region" description="Polar residues" evidence="19">
    <location>
        <begin position="344"/>
        <end position="367"/>
    </location>
</feature>
<dbReference type="GO" id="GO:0061630">
    <property type="term" value="F:ubiquitin protein ligase activity"/>
    <property type="evidence" value="ECO:0000318"/>
    <property type="project" value="GO_Central"/>
</dbReference>
<evidence type="ECO:0000256" key="19">
    <source>
        <dbReference type="SAM" id="MobiDB-lite"/>
    </source>
</evidence>
<evidence type="ECO:0000256" key="9">
    <source>
        <dbReference type="ARBA" id="ARBA00022786"/>
    </source>
</evidence>
<keyword evidence="8 18" id="KW-0863">Zinc-finger</keyword>
<keyword evidence="9" id="KW-0833">Ubl conjugation pathway</keyword>
<evidence type="ECO:0000259" key="21">
    <source>
        <dbReference type="PROSITE" id="PS50089"/>
    </source>
</evidence>